<sequence length="98" mass="11453">MMDSIFEEEIRAGLIVVYMDDILTFAETLEELRTITLRILRKLRLNNLFLKPEKCKFEVQKIDFLRMIIKPGQMAMDPTKLKGIAIIMHCKTKPLQGL</sequence>
<comment type="caution">
    <text evidence="2">The sequence shown here is derived from an EMBL/GenBank/DDBJ whole genome shotgun (WGS) entry which is preliminary data.</text>
</comment>
<dbReference type="SUPFAM" id="SSF56672">
    <property type="entry name" value="DNA/RNA polymerases"/>
    <property type="match status" value="1"/>
</dbReference>
<keyword evidence="3" id="KW-1185">Reference proteome</keyword>
<dbReference type="InterPro" id="IPR000477">
    <property type="entry name" value="RT_dom"/>
</dbReference>
<organism evidence="2 3">
    <name type="scientific">Candolleomyces aberdarensis</name>
    <dbReference type="NCBI Taxonomy" id="2316362"/>
    <lineage>
        <taxon>Eukaryota</taxon>
        <taxon>Fungi</taxon>
        <taxon>Dikarya</taxon>
        <taxon>Basidiomycota</taxon>
        <taxon>Agaricomycotina</taxon>
        <taxon>Agaricomycetes</taxon>
        <taxon>Agaricomycetidae</taxon>
        <taxon>Agaricales</taxon>
        <taxon>Agaricineae</taxon>
        <taxon>Psathyrellaceae</taxon>
        <taxon>Candolleomyces</taxon>
    </lineage>
</organism>
<dbReference type="AlphaFoldDB" id="A0A4Q2DW15"/>
<reference evidence="2 3" key="1">
    <citation type="submission" date="2019-01" db="EMBL/GenBank/DDBJ databases">
        <title>Draft genome sequence of Psathyrella aberdarensis IHI B618.</title>
        <authorList>
            <person name="Buettner E."/>
            <person name="Kellner H."/>
        </authorList>
    </citation>
    <scope>NUCLEOTIDE SEQUENCE [LARGE SCALE GENOMIC DNA]</scope>
    <source>
        <strain evidence="2 3">IHI B618</strain>
    </source>
</reference>
<evidence type="ECO:0000313" key="3">
    <source>
        <dbReference type="Proteomes" id="UP000290288"/>
    </source>
</evidence>
<dbReference type="InterPro" id="IPR043502">
    <property type="entry name" value="DNA/RNA_pol_sf"/>
</dbReference>
<gene>
    <name evidence="2" type="ORF">EST38_g1896</name>
</gene>
<accession>A0A4Q2DW15</accession>
<dbReference type="Gene3D" id="3.30.70.270">
    <property type="match status" value="1"/>
</dbReference>
<protein>
    <recommendedName>
        <fullName evidence="1">Reverse transcriptase domain-containing protein</fullName>
    </recommendedName>
</protein>
<dbReference type="OrthoDB" id="3010722at2759"/>
<name>A0A4Q2DW15_9AGAR</name>
<dbReference type="STRING" id="2316362.A0A4Q2DW15"/>
<evidence type="ECO:0000259" key="1">
    <source>
        <dbReference type="Pfam" id="PF00078"/>
    </source>
</evidence>
<dbReference type="InterPro" id="IPR043128">
    <property type="entry name" value="Rev_trsase/Diguanyl_cyclase"/>
</dbReference>
<evidence type="ECO:0000313" key="2">
    <source>
        <dbReference type="EMBL" id="RXW23981.1"/>
    </source>
</evidence>
<dbReference type="EMBL" id="SDEE01000028">
    <property type="protein sequence ID" value="RXW23981.1"/>
    <property type="molecule type" value="Genomic_DNA"/>
</dbReference>
<feature type="domain" description="Reverse transcriptase" evidence="1">
    <location>
        <begin position="2"/>
        <end position="66"/>
    </location>
</feature>
<proteinExistence type="predicted"/>
<dbReference type="Proteomes" id="UP000290288">
    <property type="component" value="Unassembled WGS sequence"/>
</dbReference>
<dbReference type="Pfam" id="PF00078">
    <property type="entry name" value="RVT_1"/>
    <property type="match status" value="1"/>
</dbReference>